<dbReference type="InterPro" id="IPR050416">
    <property type="entry name" value="FAD-linked_Oxidoreductase"/>
</dbReference>
<protein>
    <recommendedName>
        <fullName evidence="5">FAD-binding PCMH-type domain-containing protein</fullName>
    </recommendedName>
</protein>
<reference evidence="7" key="2">
    <citation type="submission" date="2015-01" db="EMBL/GenBank/DDBJ databases">
        <title>Evolutionary Origins and Diversification of the Mycorrhizal Mutualists.</title>
        <authorList>
            <consortium name="DOE Joint Genome Institute"/>
            <consortium name="Mycorrhizal Genomics Consortium"/>
            <person name="Kohler A."/>
            <person name="Kuo A."/>
            <person name="Nagy L.G."/>
            <person name="Floudas D."/>
            <person name="Copeland A."/>
            <person name="Barry K.W."/>
            <person name="Cichocki N."/>
            <person name="Veneault-Fourrey C."/>
            <person name="LaButti K."/>
            <person name="Lindquist E.A."/>
            <person name="Lipzen A."/>
            <person name="Lundell T."/>
            <person name="Morin E."/>
            <person name="Murat C."/>
            <person name="Riley R."/>
            <person name="Ohm R."/>
            <person name="Sun H."/>
            <person name="Tunlid A."/>
            <person name="Henrissat B."/>
            <person name="Grigoriev I.V."/>
            <person name="Hibbett D.S."/>
            <person name="Martin F."/>
        </authorList>
    </citation>
    <scope>NUCLEOTIDE SEQUENCE [LARGE SCALE GENOMIC DNA]</scope>
    <source>
        <strain evidence="7">Zn</strain>
    </source>
</reference>
<evidence type="ECO:0000313" key="7">
    <source>
        <dbReference type="Proteomes" id="UP000054321"/>
    </source>
</evidence>
<dbReference type="EMBL" id="KN832880">
    <property type="protein sequence ID" value="KIM98391.1"/>
    <property type="molecule type" value="Genomic_DNA"/>
</dbReference>
<evidence type="ECO:0000256" key="3">
    <source>
        <dbReference type="ARBA" id="ARBA00022827"/>
    </source>
</evidence>
<dbReference type="AlphaFoldDB" id="A0A0C3H7I6"/>
<dbReference type="HOGENOM" id="CLU_018354_0_2_1"/>
<sequence>MTNPQPLPFKCEVIVPDVSAPKSDALSRWSDSGWERPALVVIPNSAEDIIDAISYAENNGLRLIPAGGGHGSFVPVDANTVYLDLKKFDSIVLDKDNEVVRFGGGVLAGALLKKCTDEGFYTTYPNSGAVGMTGFILGGGNHPFAGLHGMAIDNVVSFHLITAKGGALDLSASSTGEELALFNALCGGGHGIGVVTSVALKVFPLAELKMAGNQFFTRRLIFPGAVIEDIAITYAKLQPPAPALQVTMLFARSPPGSPVPGAPMIIVTATYFGPAEEGEKASSLLFEEEIVRKAIKAETVMTPFANLTSAFDALNVHGGYKDISSAWLRTTPPNATKAMYERWLDFTGKYDDAKRTMAVLGVINTEKTAAIGNSSEGQAKYFESRDRGVLVGFVTWHNNLETSEPASTFVRECMAIYRQSQPDTDVPRTFANNFRPHTKLEEVHTEDKIKELKRIVQLWDSKGIFWSPYGVREKD</sequence>
<dbReference type="Pfam" id="PF01565">
    <property type="entry name" value="FAD_binding_4"/>
    <property type="match status" value="1"/>
</dbReference>
<dbReference type="InterPro" id="IPR006093">
    <property type="entry name" value="Oxy_OxRdtase_FAD_BS"/>
</dbReference>
<evidence type="ECO:0000256" key="2">
    <source>
        <dbReference type="ARBA" id="ARBA00022630"/>
    </source>
</evidence>
<organism evidence="6 7">
    <name type="scientific">Oidiodendron maius (strain Zn)</name>
    <dbReference type="NCBI Taxonomy" id="913774"/>
    <lineage>
        <taxon>Eukaryota</taxon>
        <taxon>Fungi</taxon>
        <taxon>Dikarya</taxon>
        <taxon>Ascomycota</taxon>
        <taxon>Pezizomycotina</taxon>
        <taxon>Leotiomycetes</taxon>
        <taxon>Leotiomycetes incertae sedis</taxon>
        <taxon>Myxotrichaceae</taxon>
        <taxon>Oidiodendron</taxon>
    </lineage>
</organism>
<dbReference type="InterPro" id="IPR036318">
    <property type="entry name" value="FAD-bd_PCMH-like_sf"/>
</dbReference>
<dbReference type="Proteomes" id="UP000054321">
    <property type="component" value="Unassembled WGS sequence"/>
</dbReference>
<feature type="domain" description="FAD-binding PCMH-type" evidence="5">
    <location>
        <begin position="33"/>
        <end position="205"/>
    </location>
</feature>
<reference evidence="6 7" key="1">
    <citation type="submission" date="2014-04" db="EMBL/GenBank/DDBJ databases">
        <authorList>
            <consortium name="DOE Joint Genome Institute"/>
            <person name="Kuo A."/>
            <person name="Martino E."/>
            <person name="Perotto S."/>
            <person name="Kohler A."/>
            <person name="Nagy L.G."/>
            <person name="Floudas D."/>
            <person name="Copeland A."/>
            <person name="Barry K.W."/>
            <person name="Cichocki N."/>
            <person name="Veneault-Fourrey C."/>
            <person name="LaButti K."/>
            <person name="Lindquist E.A."/>
            <person name="Lipzen A."/>
            <person name="Lundell T."/>
            <person name="Morin E."/>
            <person name="Murat C."/>
            <person name="Sun H."/>
            <person name="Tunlid A."/>
            <person name="Henrissat B."/>
            <person name="Grigoriev I.V."/>
            <person name="Hibbett D.S."/>
            <person name="Martin F."/>
            <person name="Nordberg H.P."/>
            <person name="Cantor M.N."/>
            <person name="Hua S.X."/>
        </authorList>
    </citation>
    <scope>NUCLEOTIDE SEQUENCE [LARGE SCALE GENOMIC DNA]</scope>
    <source>
        <strain evidence="6 7">Zn</strain>
    </source>
</reference>
<dbReference type="PROSITE" id="PS51387">
    <property type="entry name" value="FAD_PCMH"/>
    <property type="match status" value="1"/>
</dbReference>
<keyword evidence="7" id="KW-1185">Reference proteome</keyword>
<comment type="similarity">
    <text evidence="1">Belongs to the oxygen-dependent FAD-linked oxidoreductase family.</text>
</comment>
<dbReference type="SUPFAM" id="SSF56176">
    <property type="entry name" value="FAD-binding/transporter-associated domain-like"/>
    <property type="match status" value="1"/>
</dbReference>
<evidence type="ECO:0000313" key="6">
    <source>
        <dbReference type="EMBL" id="KIM98391.1"/>
    </source>
</evidence>
<keyword evidence="4" id="KW-0560">Oxidoreductase</keyword>
<keyword evidence="2" id="KW-0285">Flavoprotein</keyword>
<dbReference type="Gene3D" id="3.40.462.20">
    <property type="match status" value="1"/>
</dbReference>
<dbReference type="InParanoid" id="A0A0C3H7I6"/>
<gene>
    <name evidence="6" type="ORF">OIDMADRAFT_56755</name>
</gene>
<dbReference type="GO" id="GO:0071949">
    <property type="term" value="F:FAD binding"/>
    <property type="evidence" value="ECO:0007669"/>
    <property type="project" value="InterPro"/>
</dbReference>
<evidence type="ECO:0000256" key="1">
    <source>
        <dbReference type="ARBA" id="ARBA00005466"/>
    </source>
</evidence>
<name>A0A0C3H7I6_OIDMZ</name>
<keyword evidence="3" id="KW-0274">FAD</keyword>
<proteinExistence type="inferred from homology"/>
<dbReference type="Gene3D" id="3.30.465.10">
    <property type="match status" value="1"/>
</dbReference>
<dbReference type="PANTHER" id="PTHR42973:SF7">
    <property type="entry name" value="FAD-BINDING PCMH-TYPE DOMAIN-CONTAINING PROTEIN"/>
    <property type="match status" value="1"/>
</dbReference>
<dbReference type="GO" id="GO:0016491">
    <property type="term" value="F:oxidoreductase activity"/>
    <property type="evidence" value="ECO:0007669"/>
    <property type="project" value="UniProtKB-KW"/>
</dbReference>
<dbReference type="PANTHER" id="PTHR42973">
    <property type="entry name" value="BINDING OXIDOREDUCTASE, PUTATIVE (AFU_ORTHOLOGUE AFUA_1G17690)-RELATED"/>
    <property type="match status" value="1"/>
</dbReference>
<dbReference type="STRING" id="913774.A0A0C3H7I6"/>
<dbReference type="InterPro" id="IPR016169">
    <property type="entry name" value="FAD-bd_PCMH_sub2"/>
</dbReference>
<accession>A0A0C3H7I6</accession>
<dbReference type="InterPro" id="IPR006094">
    <property type="entry name" value="Oxid_FAD_bind_N"/>
</dbReference>
<dbReference type="InterPro" id="IPR016166">
    <property type="entry name" value="FAD-bd_PCMH"/>
</dbReference>
<evidence type="ECO:0000259" key="5">
    <source>
        <dbReference type="PROSITE" id="PS51387"/>
    </source>
</evidence>
<dbReference type="OrthoDB" id="415825at2759"/>
<dbReference type="PROSITE" id="PS00862">
    <property type="entry name" value="OX2_COVAL_FAD"/>
    <property type="match status" value="1"/>
</dbReference>
<evidence type="ECO:0000256" key="4">
    <source>
        <dbReference type="ARBA" id="ARBA00023002"/>
    </source>
</evidence>